<dbReference type="Gramene" id="TuG1812G0500004662.01.T01">
    <property type="protein sequence ID" value="TuG1812G0500004662.01.T01.cds327522"/>
    <property type="gene ID" value="TuG1812G0500004662.01"/>
</dbReference>
<evidence type="ECO:0000256" key="1">
    <source>
        <dbReference type="SAM" id="MobiDB-lite"/>
    </source>
</evidence>
<reference evidence="2" key="3">
    <citation type="submission" date="2022-06" db="UniProtKB">
        <authorList>
            <consortium name="EnsemblPlants"/>
        </authorList>
    </citation>
    <scope>IDENTIFICATION</scope>
</reference>
<accession>A0A8R7UPY7</accession>
<proteinExistence type="predicted"/>
<name>A0A8R7UPY7_TRIUA</name>
<feature type="region of interest" description="Disordered" evidence="1">
    <location>
        <begin position="1"/>
        <end position="46"/>
    </location>
</feature>
<dbReference type="EnsemblPlants" id="TuG1812G0500004662.01.T01">
    <property type="protein sequence ID" value="TuG1812G0500004662.01.T01.cds327522"/>
    <property type="gene ID" value="TuG1812G0500004662.01"/>
</dbReference>
<feature type="compositionally biased region" description="Polar residues" evidence="1">
    <location>
        <begin position="15"/>
        <end position="31"/>
    </location>
</feature>
<sequence length="67" mass="6861">MSTPKERAMACVPYSASSTPRLESGKSSPNWTRAMAASSPNSGQPTMCSLSTAVSCAGSTTSRCPAM</sequence>
<dbReference type="Proteomes" id="UP000015106">
    <property type="component" value="Chromosome 5"/>
</dbReference>
<keyword evidence="3" id="KW-1185">Reference proteome</keyword>
<protein>
    <submittedName>
        <fullName evidence="2">Uncharacterized protein</fullName>
    </submittedName>
</protein>
<evidence type="ECO:0000313" key="3">
    <source>
        <dbReference type="Proteomes" id="UP000015106"/>
    </source>
</evidence>
<organism evidence="2 3">
    <name type="scientific">Triticum urartu</name>
    <name type="common">Red wild einkorn</name>
    <name type="synonym">Crithodium urartu</name>
    <dbReference type="NCBI Taxonomy" id="4572"/>
    <lineage>
        <taxon>Eukaryota</taxon>
        <taxon>Viridiplantae</taxon>
        <taxon>Streptophyta</taxon>
        <taxon>Embryophyta</taxon>
        <taxon>Tracheophyta</taxon>
        <taxon>Spermatophyta</taxon>
        <taxon>Magnoliopsida</taxon>
        <taxon>Liliopsida</taxon>
        <taxon>Poales</taxon>
        <taxon>Poaceae</taxon>
        <taxon>BOP clade</taxon>
        <taxon>Pooideae</taxon>
        <taxon>Triticodae</taxon>
        <taxon>Triticeae</taxon>
        <taxon>Triticinae</taxon>
        <taxon>Triticum</taxon>
    </lineage>
</organism>
<reference evidence="2" key="2">
    <citation type="submission" date="2018-03" db="EMBL/GenBank/DDBJ databases">
        <title>The Triticum urartu genome reveals the dynamic nature of wheat genome evolution.</title>
        <authorList>
            <person name="Ling H."/>
            <person name="Ma B."/>
            <person name="Shi X."/>
            <person name="Liu H."/>
            <person name="Dong L."/>
            <person name="Sun H."/>
            <person name="Cao Y."/>
            <person name="Gao Q."/>
            <person name="Zheng S."/>
            <person name="Li Y."/>
            <person name="Yu Y."/>
            <person name="Du H."/>
            <person name="Qi M."/>
            <person name="Li Y."/>
            <person name="Yu H."/>
            <person name="Cui Y."/>
            <person name="Wang N."/>
            <person name="Chen C."/>
            <person name="Wu H."/>
            <person name="Zhao Y."/>
            <person name="Zhang J."/>
            <person name="Li Y."/>
            <person name="Zhou W."/>
            <person name="Zhang B."/>
            <person name="Hu W."/>
            <person name="Eijk M."/>
            <person name="Tang J."/>
            <person name="Witsenboer H."/>
            <person name="Zhao S."/>
            <person name="Li Z."/>
            <person name="Zhang A."/>
            <person name="Wang D."/>
            <person name="Liang C."/>
        </authorList>
    </citation>
    <scope>NUCLEOTIDE SEQUENCE [LARGE SCALE GENOMIC DNA]</scope>
    <source>
        <strain evidence="2">cv. G1812</strain>
    </source>
</reference>
<reference evidence="3" key="1">
    <citation type="journal article" date="2013" name="Nature">
        <title>Draft genome of the wheat A-genome progenitor Triticum urartu.</title>
        <authorList>
            <person name="Ling H.Q."/>
            <person name="Zhao S."/>
            <person name="Liu D."/>
            <person name="Wang J."/>
            <person name="Sun H."/>
            <person name="Zhang C."/>
            <person name="Fan H."/>
            <person name="Li D."/>
            <person name="Dong L."/>
            <person name="Tao Y."/>
            <person name="Gao C."/>
            <person name="Wu H."/>
            <person name="Li Y."/>
            <person name="Cui Y."/>
            <person name="Guo X."/>
            <person name="Zheng S."/>
            <person name="Wang B."/>
            <person name="Yu K."/>
            <person name="Liang Q."/>
            <person name="Yang W."/>
            <person name="Lou X."/>
            <person name="Chen J."/>
            <person name="Feng M."/>
            <person name="Jian J."/>
            <person name="Zhang X."/>
            <person name="Luo G."/>
            <person name="Jiang Y."/>
            <person name="Liu J."/>
            <person name="Wang Z."/>
            <person name="Sha Y."/>
            <person name="Zhang B."/>
            <person name="Wu H."/>
            <person name="Tang D."/>
            <person name="Shen Q."/>
            <person name="Xue P."/>
            <person name="Zou S."/>
            <person name="Wang X."/>
            <person name="Liu X."/>
            <person name="Wang F."/>
            <person name="Yang Y."/>
            <person name="An X."/>
            <person name="Dong Z."/>
            <person name="Zhang K."/>
            <person name="Zhang X."/>
            <person name="Luo M.C."/>
            <person name="Dvorak J."/>
            <person name="Tong Y."/>
            <person name="Wang J."/>
            <person name="Yang H."/>
            <person name="Li Z."/>
            <person name="Wang D."/>
            <person name="Zhang A."/>
            <person name="Wang J."/>
        </authorList>
    </citation>
    <scope>NUCLEOTIDE SEQUENCE</scope>
    <source>
        <strain evidence="3">cv. G1812</strain>
    </source>
</reference>
<evidence type="ECO:0000313" key="2">
    <source>
        <dbReference type="EnsemblPlants" id="TuG1812G0500004662.01.T01.cds327522"/>
    </source>
</evidence>
<dbReference type="AlphaFoldDB" id="A0A8R7UPY7"/>